<keyword evidence="1" id="KW-1133">Transmembrane helix</keyword>
<protein>
    <recommendedName>
        <fullName evidence="4">GAP family protein</fullName>
    </recommendedName>
</protein>
<feature type="transmembrane region" description="Helical" evidence="1">
    <location>
        <begin position="159"/>
        <end position="183"/>
    </location>
</feature>
<proteinExistence type="predicted"/>
<gene>
    <name evidence="2" type="ORF">F1C12_16000</name>
</gene>
<dbReference type="RefSeq" id="WP_185275902.1">
    <property type="nucleotide sequence ID" value="NZ_CP043641.1"/>
</dbReference>
<evidence type="ECO:0000256" key="1">
    <source>
        <dbReference type="SAM" id="Phobius"/>
    </source>
</evidence>
<dbReference type="Pfam" id="PF11139">
    <property type="entry name" value="SfLAP"/>
    <property type="match status" value="1"/>
</dbReference>
<reference evidence="3" key="1">
    <citation type="submission" date="2019-09" db="EMBL/GenBank/DDBJ databases">
        <title>Antimicrobial potential of Antarctic Bacteria.</title>
        <authorList>
            <person name="Benaud N."/>
            <person name="Edwards R.J."/>
            <person name="Ferrari B.C."/>
        </authorList>
    </citation>
    <scope>NUCLEOTIDE SEQUENCE [LARGE SCALE GENOMIC DNA]</scope>
    <source>
        <strain evidence="3">INR9</strain>
    </source>
</reference>
<evidence type="ECO:0008006" key="4">
    <source>
        <dbReference type="Google" id="ProtNLM"/>
    </source>
</evidence>
<name>A0A7G6YDA0_9MICO</name>
<feature type="transmembrane region" description="Helical" evidence="1">
    <location>
        <begin position="46"/>
        <end position="63"/>
    </location>
</feature>
<organism evidence="2 3">
    <name type="scientific">Leifsonia shinshuensis</name>
    <dbReference type="NCBI Taxonomy" id="150026"/>
    <lineage>
        <taxon>Bacteria</taxon>
        <taxon>Bacillati</taxon>
        <taxon>Actinomycetota</taxon>
        <taxon>Actinomycetes</taxon>
        <taxon>Micrococcales</taxon>
        <taxon>Microbacteriaceae</taxon>
        <taxon>Leifsonia</taxon>
    </lineage>
</organism>
<dbReference type="AlphaFoldDB" id="A0A7G6YDA0"/>
<evidence type="ECO:0000313" key="3">
    <source>
        <dbReference type="Proteomes" id="UP000515511"/>
    </source>
</evidence>
<keyword evidence="1" id="KW-0812">Transmembrane</keyword>
<feature type="transmembrane region" description="Helical" evidence="1">
    <location>
        <begin position="75"/>
        <end position="97"/>
    </location>
</feature>
<dbReference type="InterPro" id="IPR021315">
    <property type="entry name" value="Gap/Sap"/>
</dbReference>
<dbReference type="KEGG" id="lse:F1C12_16000"/>
<accession>A0A7G6YDA0</accession>
<keyword evidence="1" id="KW-0472">Membrane</keyword>
<dbReference type="Proteomes" id="UP000515511">
    <property type="component" value="Chromosome"/>
</dbReference>
<feature type="transmembrane region" description="Helical" evidence="1">
    <location>
        <begin position="12"/>
        <end position="34"/>
    </location>
</feature>
<sequence>MWSPFGHVLAEFFPLAVGVAVSSTPLIAVLVIALGPNGAVRGTALVLGRFLGIVVVVGAFAAASELYVDFYGSDVVLHIATALIGLGMMTLGTVTWVRRPRGAVAGTPPRWLTSLTRVSAPNAFGLGFALAATNVKELALGAGAGIVIGGSLTEPPPTIAAVAVFAAIGIVAVTIPVVAVSVGGDRIRPRLNRLRAALERSSRTITCVVLVLFGAVLVGNSFL</sequence>
<evidence type="ECO:0000313" key="2">
    <source>
        <dbReference type="EMBL" id="QNE36465.1"/>
    </source>
</evidence>
<feature type="transmembrane region" description="Helical" evidence="1">
    <location>
        <begin position="204"/>
        <end position="222"/>
    </location>
</feature>
<dbReference type="EMBL" id="CP043641">
    <property type="protein sequence ID" value="QNE36465.1"/>
    <property type="molecule type" value="Genomic_DNA"/>
</dbReference>